<gene>
    <name evidence="1" type="ORF">K1T71_005429</name>
</gene>
<dbReference type="Proteomes" id="UP000824533">
    <property type="component" value="Linkage Group LG09"/>
</dbReference>
<name>A0ACC1D403_9NEOP</name>
<organism evidence="1 2">
    <name type="scientific">Dendrolimus kikuchii</name>
    <dbReference type="NCBI Taxonomy" id="765133"/>
    <lineage>
        <taxon>Eukaryota</taxon>
        <taxon>Metazoa</taxon>
        <taxon>Ecdysozoa</taxon>
        <taxon>Arthropoda</taxon>
        <taxon>Hexapoda</taxon>
        <taxon>Insecta</taxon>
        <taxon>Pterygota</taxon>
        <taxon>Neoptera</taxon>
        <taxon>Endopterygota</taxon>
        <taxon>Lepidoptera</taxon>
        <taxon>Glossata</taxon>
        <taxon>Ditrysia</taxon>
        <taxon>Bombycoidea</taxon>
        <taxon>Lasiocampidae</taxon>
        <taxon>Dendrolimus</taxon>
    </lineage>
</organism>
<protein>
    <submittedName>
        <fullName evidence="1">Uncharacterized protein</fullName>
    </submittedName>
</protein>
<reference evidence="1 2" key="1">
    <citation type="journal article" date="2021" name="Front. Genet.">
        <title>Chromosome-Level Genome Assembly Reveals Significant Gene Expansion in the Toll and IMD Signaling Pathways of Dendrolimus kikuchii.</title>
        <authorList>
            <person name="Zhou J."/>
            <person name="Wu P."/>
            <person name="Xiong Z."/>
            <person name="Liu N."/>
            <person name="Zhao N."/>
            <person name="Ji M."/>
            <person name="Qiu Y."/>
            <person name="Yang B."/>
        </authorList>
    </citation>
    <scope>NUCLEOTIDE SEQUENCE [LARGE SCALE GENOMIC DNA]</scope>
    <source>
        <strain evidence="1">Ann1</strain>
    </source>
</reference>
<comment type="caution">
    <text evidence="1">The sequence shown here is derived from an EMBL/GenBank/DDBJ whole genome shotgun (WGS) entry which is preliminary data.</text>
</comment>
<sequence>MLSRASKILTLVPKHNQSSNDEESSDCSSEVEKFNFQKCDSTESSPGPSLPSSLENLHILSDDENNLTVPQVTASYPPVSMRPATENLSLDSSAQDSLHSVIPPSPTAIVNVVQNKRPRFNRIVPETPESSPAIVAASPSPSNIKNTRSKQPRLAVRRPAPIQRKQLNFHWINKKFEHNAEIYDKQLPIDDIKTPLEYFYYFFDDDILDMITQQSNLYSTQTIGRSLNFSKQDIKDFIAINLIMGIVNMPAYTDYWSQEFRLAQIADVMTLKKFQQIRRYIHFNDNLLDDGDRYFKVRPLIEKVRANFLRVPHETRFSIDEMMVPYKGKKAGSRKQYIKSKPRKWGYKIFVRAGVSGFIYDFVVYGGEDTFRYHTFSPEEISLGFGGKVVLSLCKTIPDPACSVVYFDNFFTSLELIHMLRYDMGIFSLGTIRSNRLRGAEQKLLSDKVLKKKGRGFYSRVVCNKNKVCVVKWYDNKVVTVASSYVSETPVGVIQRYNKDLKQRASVPCPNIIKHYNAHMGGVDLADMLVSLYRTEMKSHRWYLPIFSQILDMCVNNSWVLYRRHIAVNNVKRLSLKKFRHHIIQGILHSGRQQPFKKSDSVPAPKKIIKTPCSVRPTADVKYDGYNHFPTFGSKGRCKLCTKGQTTVMCIKCGMRLCLLPDRNCGRADFKACCARNTLAVGAPHASAAPRNREFITSTASFLLLKCFPSESITTSIYQWIQPTSSSSPSSNRSDLCFLDSISVPIIVHFQFCV</sequence>
<proteinExistence type="predicted"/>
<dbReference type="EMBL" id="CM034395">
    <property type="protein sequence ID" value="KAJ0178654.1"/>
    <property type="molecule type" value="Genomic_DNA"/>
</dbReference>
<evidence type="ECO:0000313" key="2">
    <source>
        <dbReference type="Proteomes" id="UP000824533"/>
    </source>
</evidence>
<keyword evidence="2" id="KW-1185">Reference proteome</keyword>
<accession>A0ACC1D403</accession>
<evidence type="ECO:0000313" key="1">
    <source>
        <dbReference type="EMBL" id="KAJ0178654.1"/>
    </source>
</evidence>